<dbReference type="Proteomes" id="UP000198940">
    <property type="component" value="Unassembled WGS sequence"/>
</dbReference>
<sequence>MSNLLKSYIKQKHREYRKKRKERIFKGNIVHCTICNSEYREFAPFGKKKRKNAKCHNCGSLERHRLVWEYIQDRKLINKPMRLLHFAPEKVFYDIFSEMPEIDYFPCDLHPNIYDYNGKTKVRKADITNIPFPNDHFDFIMCNHVLEHIPEDALAMSELYRVMKPNGMGIFQVPIDHNLDTTYEDFSITSPKARLKAFGRCDHVRWYGKDYKDRLKKAGFEVTEDHFVDSFTEEDQFKYGFDTTELIYLCKKTV</sequence>
<dbReference type="STRING" id="1055723.SAMN05216293_0147"/>
<dbReference type="GO" id="GO:0008757">
    <property type="term" value="F:S-adenosylmethionine-dependent methyltransferase activity"/>
    <property type="evidence" value="ECO:0007669"/>
    <property type="project" value="InterPro"/>
</dbReference>
<dbReference type="CDD" id="cd02440">
    <property type="entry name" value="AdoMet_MTases"/>
    <property type="match status" value="1"/>
</dbReference>
<dbReference type="Pfam" id="PF08241">
    <property type="entry name" value="Methyltransf_11"/>
    <property type="match status" value="1"/>
</dbReference>
<organism evidence="3 4">
    <name type="scientific">Flagellimonas taeanensis</name>
    <dbReference type="NCBI Taxonomy" id="1005926"/>
    <lineage>
        <taxon>Bacteria</taxon>
        <taxon>Pseudomonadati</taxon>
        <taxon>Bacteroidota</taxon>
        <taxon>Flavobacteriia</taxon>
        <taxon>Flavobacteriales</taxon>
        <taxon>Flavobacteriaceae</taxon>
        <taxon>Flagellimonas</taxon>
    </lineage>
</organism>
<comment type="caution">
    <text evidence="3">The sequence shown here is derived from an EMBL/GenBank/DDBJ whole genome shotgun (WGS) entry which is preliminary data.</text>
</comment>
<evidence type="ECO:0000313" key="2">
    <source>
        <dbReference type="EMBL" id="SFB66666.1"/>
    </source>
</evidence>
<name>A0A1M6PE97_9FLAO</name>
<accession>A0A1M6PE97</accession>
<evidence type="ECO:0000313" key="4">
    <source>
        <dbReference type="Proteomes" id="UP000184031"/>
    </source>
</evidence>
<evidence type="ECO:0000313" key="5">
    <source>
        <dbReference type="Proteomes" id="UP000198940"/>
    </source>
</evidence>
<gene>
    <name evidence="2" type="ORF">SAMN04487891_101144</name>
    <name evidence="3" type="ORF">SAMN05216293_0147</name>
</gene>
<evidence type="ECO:0000259" key="1">
    <source>
        <dbReference type="Pfam" id="PF08241"/>
    </source>
</evidence>
<keyword evidence="3" id="KW-0489">Methyltransferase</keyword>
<dbReference type="InterPro" id="IPR013216">
    <property type="entry name" value="Methyltransf_11"/>
</dbReference>
<keyword evidence="3" id="KW-0808">Transferase</keyword>
<dbReference type="Proteomes" id="UP000184031">
    <property type="component" value="Unassembled WGS sequence"/>
</dbReference>
<dbReference type="EMBL" id="FOKU01000001">
    <property type="protein sequence ID" value="SFB66666.1"/>
    <property type="molecule type" value="Genomic_DNA"/>
</dbReference>
<feature type="domain" description="Methyltransferase type 11" evidence="1">
    <location>
        <begin position="120"/>
        <end position="170"/>
    </location>
</feature>
<dbReference type="InterPro" id="IPR029063">
    <property type="entry name" value="SAM-dependent_MTases_sf"/>
</dbReference>
<dbReference type="SUPFAM" id="SSF53335">
    <property type="entry name" value="S-adenosyl-L-methionine-dependent methyltransferases"/>
    <property type="match status" value="1"/>
</dbReference>
<dbReference type="GO" id="GO:0032259">
    <property type="term" value="P:methylation"/>
    <property type="evidence" value="ECO:0007669"/>
    <property type="project" value="UniProtKB-KW"/>
</dbReference>
<dbReference type="AlphaFoldDB" id="A0A1M6PE97"/>
<evidence type="ECO:0000313" key="3">
    <source>
        <dbReference type="EMBL" id="SHK06257.1"/>
    </source>
</evidence>
<proteinExistence type="predicted"/>
<protein>
    <submittedName>
        <fullName evidence="3">Methyltransferase domain-containing protein</fullName>
    </submittedName>
</protein>
<dbReference type="Gene3D" id="3.40.50.150">
    <property type="entry name" value="Vaccinia Virus protein VP39"/>
    <property type="match status" value="1"/>
</dbReference>
<reference evidence="3 4" key="1">
    <citation type="submission" date="2016-11" db="EMBL/GenBank/DDBJ databases">
        <authorList>
            <person name="Varghese N."/>
            <person name="Submissions S."/>
        </authorList>
    </citation>
    <scope>NUCLEOTIDE SEQUENCE [LARGE SCALE GENOMIC DNA]</scope>
    <source>
        <strain evidence="3 4">CGMCC 1.12174</strain>
        <strain evidence="2 5">DSM 26351</strain>
    </source>
</reference>
<keyword evidence="5" id="KW-1185">Reference proteome</keyword>
<dbReference type="EMBL" id="FRAT01000001">
    <property type="protein sequence ID" value="SHK06257.1"/>
    <property type="molecule type" value="Genomic_DNA"/>
</dbReference>